<protein>
    <submittedName>
        <fullName evidence="1">Uncharacterized protein</fullName>
    </submittedName>
</protein>
<reference evidence="1 2" key="1">
    <citation type="submission" date="2023-06" db="EMBL/GenBank/DDBJ databases">
        <authorList>
            <person name="Ham H."/>
            <person name="Park D.S."/>
        </authorList>
    </citation>
    <scope>NUCLEOTIDE SEQUENCE [LARGE SCALE GENOMIC DNA]</scope>
    <source>
        <strain evidence="1 2">KACC 17005</strain>
    </source>
</reference>
<sequence length="195" mass="20543">MLKTHAIARALDRQRFDETEDGLLLAHDLGIKACGEYTIAVNGGPAEVERNRIPTQGFNYLLSAALAGGTVHPQFYIALFSGAYTPTDAVTAATFSAAATEITSNTEGYSEGLRQLWVPGAAANGVIDAVANKAVFTVATATSLTVRGAALLSESIKGSTSGTLVSVARFSKDRVYFDGDKVEIGYRIRLQPLAA</sequence>
<dbReference type="RefSeq" id="WP_011794845.1">
    <property type="nucleotide sequence ID" value="NZ_CP023687.1"/>
</dbReference>
<evidence type="ECO:0000313" key="1">
    <source>
        <dbReference type="EMBL" id="WIY47365.1"/>
    </source>
</evidence>
<accession>A0ABY9AKA6</accession>
<organism evidence="1 2">
    <name type="scientific">Paracidovorax citrulli</name>
    <name type="common">Acidovorax citrulli</name>
    <dbReference type="NCBI Taxonomy" id="80869"/>
    <lineage>
        <taxon>Bacteria</taxon>
        <taxon>Pseudomonadati</taxon>
        <taxon>Pseudomonadota</taxon>
        <taxon>Betaproteobacteria</taxon>
        <taxon>Burkholderiales</taxon>
        <taxon>Comamonadaceae</taxon>
        <taxon>Paracidovorax</taxon>
    </lineage>
</organism>
<proteinExistence type="predicted"/>
<dbReference type="Proteomes" id="UP001242732">
    <property type="component" value="Chromosome"/>
</dbReference>
<dbReference type="EMBL" id="CP127363">
    <property type="protein sequence ID" value="WIY47365.1"/>
    <property type="molecule type" value="Genomic_DNA"/>
</dbReference>
<name>A0ABY9AKA6_PARCI</name>
<keyword evidence="2" id="KW-1185">Reference proteome</keyword>
<evidence type="ECO:0000313" key="2">
    <source>
        <dbReference type="Proteomes" id="UP001242732"/>
    </source>
</evidence>
<gene>
    <name evidence="1" type="ORF">QRO08_16175</name>
</gene>